<evidence type="ECO:0000313" key="7">
    <source>
        <dbReference type="EMBL" id="CAG2157334.1"/>
    </source>
</evidence>
<evidence type="ECO:0000256" key="3">
    <source>
        <dbReference type="ARBA" id="ARBA00022630"/>
    </source>
</evidence>
<comment type="caution">
    <text evidence="7">The sequence shown here is derived from an EMBL/GenBank/DDBJ whole genome shotgun (WGS) entry which is preliminary data.</text>
</comment>
<dbReference type="PANTHER" id="PTHR43872">
    <property type="entry name" value="MONOOXYGENASE, PUTATIVE (AFU_ORTHOLOGUE AFUA_8G02570)-RELATED"/>
    <property type="match status" value="1"/>
</dbReference>
<keyword evidence="6 7" id="KW-0503">Monooxygenase</keyword>
<dbReference type="Gene3D" id="3.50.50.60">
    <property type="entry name" value="FAD/NAD(P)-binding domain"/>
    <property type="match status" value="3"/>
</dbReference>
<comment type="cofactor">
    <cofactor evidence="1">
        <name>FAD</name>
        <dbReference type="ChEBI" id="CHEBI:57692"/>
    </cofactor>
</comment>
<dbReference type="InterPro" id="IPR051820">
    <property type="entry name" value="FAD-binding_MO"/>
</dbReference>
<keyword evidence="4" id="KW-0274">FAD</keyword>
<dbReference type="PRINTS" id="PR00411">
    <property type="entry name" value="PNDRDTASEI"/>
</dbReference>
<sequence>MVSEVTASGKSDMTAAAPEDTLLDVLIVGAGLSGIGAARQLQQRCPGKRFAILEAREAIGGTWDLFRYPGIRSDSDMYTLGYRFKPWKGAKAIADGPSILSYIRETADEAGITPHIRFGHKVVSAAWNSHEACWTVTAERGADGSRQQWRARLLYVCAGYYSYAAGHRPAFAGEDSFRGRIVHPQFWDASLDYAGKRVVVIGSGATAVTMVPAMAGTAAHVTMLQRSPSYVVTRPGEDAIAAKLRRLLPEGLAYAATRWKNVLLGMFFFQLARRRPERVSERMIGMAAAQLGPDVDVGQHFTPRYKPWDQRVCLVPDGDLFRVIREGRASVVTDTIDRFTEDGIVLGSGQTLPADIVVTATGLKLNMLGDIALSVDGQPRVPAEQMAYKGMMLSDVPNLVLAFGYTNASWTLKADLTAEYVCRLLRYMDRRGYRAAMPRRNAAVQPTPFLDFTSGYVQRAASVLPRQGDRKPWRLYQNYLMDMLTIRHGRIDDGVLQFDTPHAASAPRKAPVSLSGGEVQP</sequence>
<keyword evidence="5 7" id="KW-0560">Oxidoreductase</keyword>
<dbReference type="InterPro" id="IPR036188">
    <property type="entry name" value="FAD/NAD-bd_sf"/>
</dbReference>
<dbReference type="Pfam" id="PF00743">
    <property type="entry name" value="FMO-like"/>
    <property type="match status" value="1"/>
</dbReference>
<dbReference type="Proteomes" id="UP000672657">
    <property type="component" value="Unassembled WGS sequence"/>
</dbReference>
<comment type="similarity">
    <text evidence="2">Belongs to the FAD-binding monooxygenase family.</text>
</comment>
<evidence type="ECO:0000313" key="8">
    <source>
        <dbReference type="Proteomes" id="UP000672657"/>
    </source>
</evidence>
<name>A0ABN7Q8U9_9BURK</name>
<evidence type="ECO:0000256" key="2">
    <source>
        <dbReference type="ARBA" id="ARBA00010139"/>
    </source>
</evidence>
<dbReference type="SUPFAM" id="SSF51905">
    <property type="entry name" value="FAD/NAD(P)-binding domain"/>
    <property type="match status" value="1"/>
</dbReference>
<evidence type="ECO:0000256" key="5">
    <source>
        <dbReference type="ARBA" id="ARBA00023002"/>
    </source>
</evidence>
<accession>A0ABN7Q8U9</accession>
<proteinExistence type="inferred from homology"/>
<evidence type="ECO:0000256" key="1">
    <source>
        <dbReference type="ARBA" id="ARBA00001974"/>
    </source>
</evidence>
<keyword evidence="8" id="KW-1185">Reference proteome</keyword>
<dbReference type="EC" id="1.14.13.-" evidence="7"/>
<keyword evidence="3" id="KW-0285">Flavoprotein</keyword>
<dbReference type="PANTHER" id="PTHR43872:SF1">
    <property type="entry name" value="MONOOXYGENASE, PUTATIVE (AFU_ORTHOLOGUE AFUA_8G02570)-RELATED"/>
    <property type="match status" value="1"/>
</dbReference>
<evidence type="ECO:0000256" key="6">
    <source>
        <dbReference type="ARBA" id="ARBA00023033"/>
    </source>
</evidence>
<gene>
    <name evidence="7" type="primary">ethA</name>
    <name evidence="7" type="ORF">LMG26411_05540</name>
</gene>
<organism evidence="7 8">
    <name type="scientific">Cupriavidus numazuensis</name>
    <dbReference type="NCBI Taxonomy" id="221992"/>
    <lineage>
        <taxon>Bacteria</taxon>
        <taxon>Pseudomonadati</taxon>
        <taxon>Pseudomonadota</taxon>
        <taxon>Betaproteobacteria</taxon>
        <taxon>Burkholderiales</taxon>
        <taxon>Burkholderiaceae</taxon>
        <taxon>Cupriavidus</taxon>
    </lineage>
</organism>
<dbReference type="InterPro" id="IPR020946">
    <property type="entry name" value="Flavin_mOase-like"/>
</dbReference>
<dbReference type="EMBL" id="CAJPVI010000040">
    <property type="protein sequence ID" value="CAG2157334.1"/>
    <property type="molecule type" value="Genomic_DNA"/>
</dbReference>
<protein>
    <submittedName>
        <fullName evidence="7">FAD-containing monooxygenase EthA</fullName>
        <ecNumber evidence="7">1.14.13.-</ecNumber>
    </submittedName>
</protein>
<reference evidence="7 8" key="1">
    <citation type="submission" date="2021-03" db="EMBL/GenBank/DDBJ databases">
        <authorList>
            <person name="Peeters C."/>
        </authorList>
    </citation>
    <scope>NUCLEOTIDE SEQUENCE [LARGE SCALE GENOMIC DNA]</scope>
    <source>
        <strain evidence="7 8">LMG 26411</strain>
    </source>
</reference>
<evidence type="ECO:0000256" key="4">
    <source>
        <dbReference type="ARBA" id="ARBA00022827"/>
    </source>
</evidence>
<dbReference type="Pfam" id="PF13450">
    <property type="entry name" value="NAD_binding_8"/>
    <property type="match status" value="1"/>
</dbReference>
<dbReference type="GO" id="GO:0004497">
    <property type="term" value="F:monooxygenase activity"/>
    <property type="evidence" value="ECO:0007669"/>
    <property type="project" value="UniProtKB-KW"/>
</dbReference>